<gene>
    <name evidence="10" type="ORF">acsn021_15580</name>
</gene>
<keyword evidence="5 7" id="KW-0808">Transferase</keyword>
<evidence type="ECO:0000256" key="7">
    <source>
        <dbReference type="RuleBase" id="RU003694"/>
    </source>
</evidence>
<evidence type="ECO:0000313" key="10">
    <source>
        <dbReference type="EMBL" id="BCJ93989.1"/>
    </source>
</evidence>
<keyword evidence="4" id="KW-0597">Phosphoprotein</keyword>
<dbReference type="PROSITE" id="PS52019">
    <property type="entry name" value="PKS_MFAS_DH"/>
    <property type="match status" value="1"/>
</dbReference>
<dbReference type="Proteomes" id="UP000515561">
    <property type="component" value="Chromosome"/>
</dbReference>
<dbReference type="Gene3D" id="3.10.129.110">
    <property type="entry name" value="Polyketide synthase dehydratase"/>
    <property type="match status" value="1"/>
</dbReference>
<dbReference type="Pfam" id="PF16197">
    <property type="entry name" value="KAsynt_C_assoc"/>
    <property type="match status" value="1"/>
</dbReference>
<dbReference type="InterPro" id="IPR050091">
    <property type="entry name" value="PKS_NRPS_Biosynth_Enz"/>
</dbReference>
<evidence type="ECO:0000259" key="8">
    <source>
        <dbReference type="PROSITE" id="PS52004"/>
    </source>
</evidence>
<dbReference type="SMART" id="SM00825">
    <property type="entry name" value="PKS_KS"/>
    <property type="match status" value="1"/>
</dbReference>
<feature type="domain" description="Ketosynthase family 3 (KS3)" evidence="8">
    <location>
        <begin position="51"/>
        <end position="475"/>
    </location>
</feature>
<evidence type="ECO:0000256" key="4">
    <source>
        <dbReference type="ARBA" id="ARBA00022553"/>
    </source>
</evidence>
<dbReference type="FunFam" id="3.40.47.10:FF:000019">
    <property type="entry name" value="Polyketide synthase type I"/>
    <property type="match status" value="1"/>
</dbReference>
<evidence type="ECO:0000256" key="2">
    <source>
        <dbReference type="ARBA" id="ARBA00004789"/>
    </source>
</evidence>
<name>A0A6S6QY42_9FIRM</name>
<dbReference type="InterPro" id="IPR032821">
    <property type="entry name" value="PKS_assoc"/>
</dbReference>
<dbReference type="PROSITE" id="PS52004">
    <property type="entry name" value="KS3_2"/>
    <property type="match status" value="1"/>
</dbReference>
<evidence type="ECO:0000256" key="5">
    <source>
        <dbReference type="ARBA" id="ARBA00022679"/>
    </source>
</evidence>
<dbReference type="GO" id="GO:0006633">
    <property type="term" value="P:fatty acid biosynthetic process"/>
    <property type="evidence" value="ECO:0007669"/>
    <property type="project" value="InterPro"/>
</dbReference>
<evidence type="ECO:0000259" key="9">
    <source>
        <dbReference type="PROSITE" id="PS52019"/>
    </source>
</evidence>
<organism evidence="10 11">
    <name type="scientific">Anaerocolumna cellulosilytica</name>
    <dbReference type="NCBI Taxonomy" id="433286"/>
    <lineage>
        <taxon>Bacteria</taxon>
        <taxon>Bacillati</taxon>
        <taxon>Bacillota</taxon>
        <taxon>Clostridia</taxon>
        <taxon>Lachnospirales</taxon>
        <taxon>Lachnospiraceae</taxon>
        <taxon>Anaerocolumna</taxon>
    </lineage>
</organism>
<dbReference type="Gene3D" id="3.40.47.10">
    <property type="match status" value="1"/>
</dbReference>
<proteinExistence type="inferred from homology"/>
<comment type="function">
    <text evidence="1">Involved in some intermediate steps for the synthesis of the antibiotic polyketide bacillaene which is involved in secondary metabolism.</text>
</comment>
<dbReference type="Gene3D" id="1.10.1240.100">
    <property type="match status" value="1"/>
</dbReference>
<feature type="domain" description="PKS/mFAS DH" evidence="9">
    <location>
        <begin position="659"/>
        <end position="936"/>
    </location>
</feature>
<dbReference type="PANTHER" id="PTHR43775:SF37">
    <property type="entry name" value="SI:DKEY-61P9.11"/>
    <property type="match status" value="1"/>
</dbReference>
<keyword evidence="3" id="KW-0596">Phosphopantetheine</keyword>
<dbReference type="GO" id="GO:0005886">
    <property type="term" value="C:plasma membrane"/>
    <property type="evidence" value="ECO:0007669"/>
    <property type="project" value="TreeGrafter"/>
</dbReference>
<sequence>MEQADYAFEIKNILQRVKDNKLTPLEAKRIIEEIKENQRLPAPQLSAAKKTKEVAVIGISGRFPGAGDMKEYWNNLKEGKSSIREVPKDRWNIDDYFDKDVDRLDKTNSRWGGFLENIDKFDPSFFGISGMEAEVMDPQQRLFLEECFKTLEDGGYAGDMSSGLSCGVYVGAAPRDYLNHISEQGAEITAQTFWGNTGSVLASRISYLLNLKGPAMAIDTACSSSLVALHLACQSIITGENDMAIAGGVWISTTPHYYIFTSNAGMLSPEGLCKTFDNDANGIVNGEGVGAVLLKNYDQALKDGDYIYGIIKSSGINQDGKTNGITAPSSLSQTALELEVYQKGNINPESITYIEAHGTGTKLGDPIEIEALKNAFKGYTDKKQFCALGSVKTNIGHSSLAAGIASFLKVILALNNKIIPPSLNLTKENELLELSDSPFYVNTKQRAWISQEGPIRAGVSSFGFGGTNAHLVVEEFTGTRRKGSALPYCLAAFSARTQEELLTRLKEFLVWSKNQPGTSNFSDICYSLGNRRKHYPKRAAFVASSQSELDKVLEEYILQQVKNGLDSKAFEKEKPKGKQINTVLYQELEDENLPKERWKEILLSLRTGYMNGEEIQWSRLYAEKEHNKIPLPLYPFTRNSYWVKEKEIRNTAKEKNKIHPLIDVNISTLKEQRFLTKLNTFDLFNKGCVEGEKRYFPSSNYLEMIRKTAELSVEKEVRYIDNFRCAGSEVFNGKEHLLTTCIYPHGEDCQVEIIACNDEEDFVCAQAQLVFEGMKKCMQPDRYMRYPAWKETGENISGDDFYRNLHREYKRSYGNSYQVIKALWVPAEVKEAFAELKVPDTIDILSNELGMNPFILEAAYQIGLYLVQEKRFDCCYLGGFERLEIINSLQKNCSVQMTLTACEVDQEEVSFKYTVIFINPDGKAAIHITNYNMIGY</sequence>
<evidence type="ECO:0000313" key="11">
    <source>
        <dbReference type="Proteomes" id="UP000515561"/>
    </source>
</evidence>
<dbReference type="PROSITE" id="PS00606">
    <property type="entry name" value="KS3_1"/>
    <property type="match status" value="1"/>
</dbReference>
<dbReference type="InterPro" id="IPR049551">
    <property type="entry name" value="PKS_DH_C"/>
</dbReference>
<dbReference type="InterPro" id="IPR020841">
    <property type="entry name" value="PKS_Beta-ketoAc_synthase_dom"/>
</dbReference>
<dbReference type="InterPro" id="IPR042104">
    <property type="entry name" value="PKS_dehydratase_sf"/>
</dbReference>
<evidence type="ECO:0000256" key="1">
    <source>
        <dbReference type="ARBA" id="ARBA00003299"/>
    </source>
</evidence>
<evidence type="ECO:0000256" key="3">
    <source>
        <dbReference type="ARBA" id="ARBA00022450"/>
    </source>
</evidence>
<dbReference type="InterPro" id="IPR014030">
    <property type="entry name" value="Ketoacyl_synth_N"/>
</dbReference>
<comment type="pathway">
    <text evidence="2">Antibiotic biosynthesis; bacillaene biosynthesis.</text>
</comment>
<dbReference type="InterPro" id="IPR049900">
    <property type="entry name" value="PKS_mFAS_DH"/>
</dbReference>
<dbReference type="RefSeq" id="WP_184093605.1">
    <property type="nucleotide sequence ID" value="NZ_AP023367.1"/>
</dbReference>
<dbReference type="GO" id="GO:0071770">
    <property type="term" value="P:DIM/DIP cell wall layer assembly"/>
    <property type="evidence" value="ECO:0007669"/>
    <property type="project" value="TreeGrafter"/>
</dbReference>
<reference evidence="10 11" key="1">
    <citation type="journal article" date="2016" name="Int. J. Syst. Evol. Microbiol.">
        <title>Descriptions of Anaerotaenia torta gen. nov., sp. nov. and Anaerocolumna cellulosilytica gen. nov., sp. nov. isolated from a methanogenic reactor of cattle waste.</title>
        <authorList>
            <person name="Uek A."/>
            <person name="Ohtaki Y."/>
            <person name="Kaku N."/>
            <person name="Ueki K."/>
        </authorList>
    </citation>
    <scope>NUCLEOTIDE SEQUENCE [LARGE SCALE GENOMIC DNA]</scope>
    <source>
        <strain evidence="10 11">SN021</strain>
    </source>
</reference>
<feature type="region of interest" description="N-terminal hotdog fold" evidence="6">
    <location>
        <begin position="659"/>
        <end position="776"/>
    </location>
</feature>
<comment type="similarity">
    <text evidence="7">Belongs to the thiolase-like superfamily. Beta-ketoacyl-ACP synthases family.</text>
</comment>
<dbReference type="Pfam" id="PF00109">
    <property type="entry name" value="ketoacyl-synt"/>
    <property type="match status" value="1"/>
</dbReference>
<dbReference type="Pfam" id="PF14765">
    <property type="entry name" value="PS-DH"/>
    <property type="match status" value="1"/>
</dbReference>
<dbReference type="InterPro" id="IPR014031">
    <property type="entry name" value="Ketoacyl_synth_C"/>
</dbReference>
<evidence type="ECO:0000256" key="6">
    <source>
        <dbReference type="PROSITE-ProRule" id="PRU01363"/>
    </source>
</evidence>
<dbReference type="AlphaFoldDB" id="A0A6S6QY42"/>
<dbReference type="InterPro" id="IPR018201">
    <property type="entry name" value="Ketoacyl_synth_AS"/>
</dbReference>
<dbReference type="GO" id="GO:0005737">
    <property type="term" value="C:cytoplasm"/>
    <property type="evidence" value="ECO:0007669"/>
    <property type="project" value="TreeGrafter"/>
</dbReference>
<feature type="region of interest" description="C-terminal hotdog fold" evidence="6">
    <location>
        <begin position="793"/>
        <end position="936"/>
    </location>
</feature>
<dbReference type="InterPro" id="IPR016039">
    <property type="entry name" value="Thiolase-like"/>
</dbReference>
<dbReference type="Pfam" id="PF02801">
    <property type="entry name" value="Ketoacyl-synt_C"/>
    <property type="match status" value="1"/>
</dbReference>
<dbReference type="GO" id="GO:0004315">
    <property type="term" value="F:3-oxoacyl-[acyl-carrier-protein] synthase activity"/>
    <property type="evidence" value="ECO:0007669"/>
    <property type="project" value="InterPro"/>
</dbReference>
<dbReference type="PANTHER" id="PTHR43775">
    <property type="entry name" value="FATTY ACID SYNTHASE"/>
    <property type="match status" value="1"/>
</dbReference>
<dbReference type="GO" id="GO:0004312">
    <property type="term" value="F:fatty acid synthase activity"/>
    <property type="evidence" value="ECO:0007669"/>
    <property type="project" value="TreeGrafter"/>
</dbReference>
<dbReference type="SUPFAM" id="SSF53901">
    <property type="entry name" value="Thiolase-like"/>
    <property type="match status" value="1"/>
</dbReference>
<protein>
    <submittedName>
        <fullName evidence="10">Uncharacterized protein</fullName>
    </submittedName>
</protein>
<dbReference type="KEGG" id="acel:acsn021_15580"/>
<comment type="caution">
    <text evidence="6">Lacks conserved residue(s) required for the propagation of feature annotation.</text>
</comment>
<keyword evidence="11" id="KW-1185">Reference proteome</keyword>
<dbReference type="EMBL" id="AP023367">
    <property type="protein sequence ID" value="BCJ93989.1"/>
    <property type="molecule type" value="Genomic_DNA"/>
</dbReference>
<dbReference type="CDD" id="cd00833">
    <property type="entry name" value="PKS"/>
    <property type="match status" value="1"/>
</dbReference>
<accession>A0A6S6QY42</accession>